<feature type="domain" description="Peptidase S54 rhomboid" evidence="6">
    <location>
        <begin position="50"/>
        <end position="183"/>
    </location>
</feature>
<proteinExistence type="predicted"/>
<comment type="subcellular location">
    <subcellularLocation>
        <location evidence="1">Membrane</location>
        <topology evidence="1">Multi-pass membrane protein</topology>
    </subcellularLocation>
</comment>
<dbReference type="GO" id="GO:0016020">
    <property type="term" value="C:membrane"/>
    <property type="evidence" value="ECO:0007669"/>
    <property type="project" value="UniProtKB-SubCell"/>
</dbReference>
<evidence type="ECO:0000259" key="6">
    <source>
        <dbReference type="Pfam" id="PF01694"/>
    </source>
</evidence>
<dbReference type="Pfam" id="PF01694">
    <property type="entry name" value="Rhomboid"/>
    <property type="match status" value="1"/>
</dbReference>
<dbReference type="EMBL" id="FLUN01000001">
    <property type="protein sequence ID" value="SBW08102.1"/>
    <property type="molecule type" value="Genomic_DNA"/>
</dbReference>
<evidence type="ECO:0000256" key="4">
    <source>
        <dbReference type="ARBA" id="ARBA00023136"/>
    </source>
</evidence>
<dbReference type="PANTHER" id="PTHR43066:SF11">
    <property type="entry name" value="PEPTIDASE S54 RHOMBOID DOMAIN-CONTAINING PROTEIN"/>
    <property type="match status" value="1"/>
</dbReference>
<organism evidence="7">
    <name type="scientific">uncultured Eubacteriales bacterium</name>
    <dbReference type="NCBI Taxonomy" id="172733"/>
    <lineage>
        <taxon>Bacteria</taxon>
        <taxon>Bacillati</taxon>
        <taxon>Bacillota</taxon>
        <taxon>Clostridia</taxon>
        <taxon>Eubacteriales</taxon>
        <taxon>environmental samples</taxon>
    </lineage>
</organism>
<evidence type="ECO:0000313" key="7">
    <source>
        <dbReference type="EMBL" id="SBW08102.1"/>
    </source>
</evidence>
<evidence type="ECO:0000256" key="1">
    <source>
        <dbReference type="ARBA" id="ARBA00004141"/>
    </source>
</evidence>
<dbReference type="SUPFAM" id="SSF144091">
    <property type="entry name" value="Rhomboid-like"/>
    <property type="match status" value="1"/>
</dbReference>
<dbReference type="Gene3D" id="1.20.1540.10">
    <property type="entry name" value="Rhomboid-like"/>
    <property type="match status" value="1"/>
</dbReference>
<dbReference type="GO" id="GO:0004252">
    <property type="term" value="F:serine-type endopeptidase activity"/>
    <property type="evidence" value="ECO:0007669"/>
    <property type="project" value="InterPro"/>
</dbReference>
<keyword evidence="3 5" id="KW-1133">Transmembrane helix</keyword>
<sequence length="184" mass="19865">MKKLHYNSPVILTFFFLSLAALLLGFATGGQTTRDIFSVYRSSVGPLFFVRLFGHVLGHASWDHFTGNMVLLLVVGPPLEERYGSRTLLFGILATALISGLLQCVLFPGVALLGASGIVFMLIMLSSLAGMKSGSVPVTLILVAVLYMGKEVYSALFVQNNVANFMHLVGGACGTVFGYLVRRR</sequence>
<evidence type="ECO:0000256" key="2">
    <source>
        <dbReference type="ARBA" id="ARBA00022692"/>
    </source>
</evidence>
<dbReference type="InterPro" id="IPR035952">
    <property type="entry name" value="Rhomboid-like_sf"/>
</dbReference>
<dbReference type="EC" id="3.4.21.-" evidence="7"/>
<evidence type="ECO:0000256" key="3">
    <source>
        <dbReference type="ARBA" id="ARBA00022989"/>
    </source>
</evidence>
<keyword evidence="4 5" id="KW-0472">Membrane</keyword>
<evidence type="ECO:0000256" key="5">
    <source>
        <dbReference type="SAM" id="Phobius"/>
    </source>
</evidence>
<dbReference type="PANTHER" id="PTHR43066">
    <property type="entry name" value="RHOMBOID-RELATED PROTEIN"/>
    <property type="match status" value="1"/>
</dbReference>
<gene>
    <name evidence="7" type="ORF">KL86CLO1_12397</name>
</gene>
<dbReference type="AlphaFoldDB" id="A0A212K8Z2"/>
<keyword evidence="7" id="KW-0378">Hydrolase</keyword>
<protein>
    <submittedName>
        <fullName evidence="7">Peptidase, S54 family</fullName>
        <ecNumber evidence="7">3.4.21.-</ecNumber>
    </submittedName>
</protein>
<name>A0A212K8Z2_9FIRM</name>
<dbReference type="InterPro" id="IPR022764">
    <property type="entry name" value="Peptidase_S54_rhomboid_dom"/>
</dbReference>
<accession>A0A212K8Z2</accession>
<reference evidence="7" key="1">
    <citation type="submission" date="2016-04" db="EMBL/GenBank/DDBJ databases">
        <authorList>
            <person name="Evans L.H."/>
            <person name="Alamgir A."/>
            <person name="Owens N."/>
            <person name="Weber N.D."/>
            <person name="Virtaneva K."/>
            <person name="Barbian K."/>
            <person name="Babar A."/>
            <person name="Rosenke K."/>
        </authorList>
    </citation>
    <scope>NUCLEOTIDE SEQUENCE</scope>
    <source>
        <strain evidence="7">86</strain>
    </source>
</reference>
<feature type="transmembrane region" description="Helical" evidence="5">
    <location>
        <begin position="87"/>
        <end position="106"/>
    </location>
</feature>
<feature type="transmembrane region" description="Helical" evidence="5">
    <location>
        <begin position="162"/>
        <end position="181"/>
    </location>
</feature>
<keyword evidence="2 5" id="KW-0812">Transmembrane</keyword>